<feature type="compositionally biased region" description="Polar residues" evidence="1">
    <location>
        <begin position="1"/>
        <end position="20"/>
    </location>
</feature>
<protein>
    <recommendedName>
        <fullName evidence="2">Heterokaryon incompatibility domain-containing protein</fullName>
    </recommendedName>
</protein>
<feature type="domain" description="Heterokaryon incompatibility" evidence="2">
    <location>
        <begin position="1"/>
        <end position="77"/>
    </location>
</feature>
<dbReference type="InterPro" id="IPR010730">
    <property type="entry name" value="HET"/>
</dbReference>
<gene>
    <name evidence="3" type="ORF">VMCG_04144</name>
</gene>
<dbReference type="AlphaFoldDB" id="A0A423WU23"/>
<name>A0A423WU23_9PEZI</name>
<reference evidence="3 4" key="1">
    <citation type="submission" date="2015-09" db="EMBL/GenBank/DDBJ databases">
        <title>Host preference determinants of Valsa canker pathogens revealed by comparative genomics.</title>
        <authorList>
            <person name="Yin Z."/>
            <person name="Huang L."/>
        </authorList>
    </citation>
    <scope>NUCLEOTIDE SEQUENCE [LARGE SCALE GENOMIC DNA]</scope>
    <source>
        <strain evidence="3 4">03-1</strain>
    </source>
</reference>
<sequence>MAEIYGQSSLTITTPQSSGASHDITTRQVDACSLSVKSPDSSFDSKSMLMLRPRQDCRAMFTKDTSSWMRRGWTFQEWLLSPRVLHCGDMVVWNCFEATQYEDRADDRPRIHRGYDRRSRGKVSLACMIGRLRRLKSASYDGPTIPHGIHLADWNEAWSELVEELTSRHFTQPKDKLPALSGLAVRYMKDEFAKEVGSEYLAGIWRYNSETQEDPGPYRSEFPAGLLWRRRDGSPYMIEPPSYRAPSWTWASLDGPVSFMRDMERGQFYHEELSLISHEASCEYRPSGSMSSVTAGRIVADAPIKRAWMANRGEIKATDEVRLATVGFPELEYQGTGWTATFDQAPDQQAEIYLLRVISKSMPGYHEPEVMHWALILKPLRTYKEPATFVRLGVASYKAVLPFSDSREQRESWTASHLHGDWERERVVII</sequence>
<dbReference type="Pfam" id="PF06985">
    <property type="entry name" value="HET"/>
    <property type="match status" value="1"/>
</dbReference>
<comment type="caution">
    <text evidence="3">The sequence shown here is derived from an EMBL/GenBank/DDBJ whole genome shotgun (WGS) entry which is preliminary data.</text>
</comment>
<proteinExistence type="predicted"/>
<dbReference type="OrthoDB" id="5125733at2759"/>
<evidence type="ECO:0000256" key="1">
    <source>
        <dbReference type="SAM" id="MobiDB-lite"/>
    </source>
</evidence>
<dbReference type="PANTHER" id="PTHR33112:SF16">
    <property type="entry name" value="HETEROKARYON INCOMPATIBILITY DOMAIN-CONTAINING PROTEIN"/>
    <property type="match status" value="1"/>
</dbReference>
<dbReference type="PANTHER" id="PTHR33112">
    <property type="entry name" value="DOMAIN PROTEIN, PUTATIVE-RELATED"/>
    <property type="match status" value="1"/>
</dbReference>
<dbReference type="Proteomes" id="UP000283895">
    <property type="component" value="Unassembled WGS sequence"/>
</dbReference>
<feature type="region of interest" description="Disordered" evidence="1">
    <location>
        <begin position="1"/>
        <end position="23"/>
    </location>
</feature>
<keyword evidence="4" id="KW-1185">Reference proteome</keyword>
<accession>A0A423WU23</accession>
<evidence type="ECO:0000313" key="3">
    <source>
        <dbReference type="EMBL" id="ROW06777.1"/>
    </source>
</evidence>
<organism evidence="3 4">
    <name type="scientific">Cytospora schulzeri</name>
    <dbReference type="NCBI Taxonomy" id="448051"/>
    <lineage>
        <taxon>Eukaryota</taxon>
        <taxon>Fungi</taxon>
        <taxon>Dikarya</taxon>
        <taxon>Ascomycota</taxon>
        <taxon>Pezizomycotina</taxon>
        <taxon>Sordariomycetes</taxon>
        <taxon>Sordariomycetidae</taxon>
        <taxon>Diaporthales</taxon>
        <taxon>Cytosporaceae</taxon>
        <taxon>Cytospora</taxon>
    </lineage>
</organism>
<dbReference type="EMBL" id="LKEA01000009">
    <property type="protein sequence ID" value="ROW06777.1"/>
    <property type="molecule type" value="Genomic_DNA"/>
</dbReference>
<evidence type="ECO:0000259" key="2">
    <source>
        <dbReference type="Pfam" id="PF06985"/>
    </source>
</evidence>
<evidence type="ECO:0000313" key="4">
    <source>
        <dbReference type="Proteomes" id="UP000283895"/>
    </source>
</evidence>